<dbReference type="AlphaFoldDB" id="A0AAV4XBF5"/>
<reference evidence="1 2" key="1">
    <citation type="submission" date="2021-06" db="EMBL/GenBank/DDBJ databases">
        <title>Caerostris extrusa draft genome.</title>
        <authorList>
            <person name="Kono N."/>
            <person name="Arakawa K."/>
        </authorList>
    </citation>
    <scope>NUCLEOTIDE SEQUENCE [LARGE SCALE GENOMIC DNA]</scope>
</reference>
<protein>
    <submittedName>
        <fullName evidence="1">Uncharacterized protein</fullName>
    </submittedName>
</protein>
<organism evidence="1 2">
    <name type="scientific">Caerostris extrusa</name>
    <name type="common">Bark spider</name>
    <name type="synonym">Caerostris bankana</name>
    <dbReference type="NCBI Taxonomy" id="172846"/>
    <lineage>
        <taxon>Eukaryota</taxon>
        <taxon>Metazoa</taxon>
        <taxon>Ecdysozoa</taxon>
        <taxon>Arthropoda</taxon>
        <taxon>Chelicerata</taxon>
        <taxon>Arachnida</taxon>
        <taxon>Araneae</taxon>
        <taxon>Araneomorphae</taxon>
        <taxon>Entelegynae</taxon>
        <taxon>Araneoidea</taxon>
        <taxon>Araneidae</taxon>
        <taxon>Caerostris</taxon>
    </lineage>
</organism>
<comment type="caution">
    <text evidence="1">The sequence shown here is derived from an EMBL/GenBank/DDBJ whole genome shotgun (WGS) entry which is preliminary data.</text>
</comment>
<name>A0AAV4XBF5_CAEEX</name>
<keyword evidence="2" id="KW-1185">Reference proteome</keyword>
<evidence type="ECO:0000313" key="1">
    <source>
        <dbReference type="EMBL" id="GIY92497.1"/>
    </source>
</evidence>
<dbReference type="Proteomes" id="UP001054945">
    <property type="component" value="Unassembled WGS sequence"/>
</dbReference>
<evidence type="ECO:0000313" key="2">
    <source>
        <dbReference type="Proteomes" id="UP001054945"/>
    </source>
</evidence>
<sequence length="138" mass="15995">MHWVVPVLRLYFSADIDLERLIERRISLLFPKTFMLDSSEVWSTSSANWYRSSGELVRYCDFIISSKVERGVLSGFEYLKRIKDDYGGRQTLVGEGELHHFLSVMFLMDWLELNVFDVTGVVLLIGFVGKKLKDSGYD</sequence>
<dbReference type="EMBL" id="BPLR01017542">
    <property type="protein sequence ID" value="GIY92497.1"/>
    <property type="molecule type" value="Genomic_DNA"/>
</dbReference>
<accession>A0AAV4XBF5</accession>
<gene>
    <name evidence="1" type="ORF">CEXT_387881</name>
</gene>
<proteinExistence type="predicted"/>